<evidence type="ECO:0000313" key="5">
    <source>
        <dbReference type="Proteomes" id="UP000604825"/>
    </source>
</evidence>
<keyword evidence="2" id="KW-0503">Monooxygenase</keyword>
<feature type="transmembrane region" description="Helical" evidence="3">
    <location>
        <begin position="12"/>
        <end position="34"/>
    </location>
</feature>
<accession>A0A811SF55</accession>
<evidence type="ECO:0000256" key="1">
    <source>
        <dbReference type="PIRSR" id="PIRSR602401-1"/>
    </source>
</evidence>
<dbReference type="SUPFAM" id="SSF48264">
    <property type="entry name" value="Cytochrome P450"/>
    <property type="match status" value="1"/>
</dbReference>
<feature type="binding site" description="axial binding residue" evidence="1">
    <location>
        <position position="411"/>
    </location>
    <ligand>
        <name>heme</name>
        <dbReference type="ChEBI" id="CHEBI:30413"/>
    </ligand>
    <ligandPart>
        <name>Fe</name>
        <dbReference type="ChEBI" id="CHEBI:18248"/>
    </ligandPart>
</feature>
<comment type="caution">
    <text evidence="4">The sequence shown here is derived from an EMBL/GenBank/DDBJ whole genome shotgun (WGS) entry which is preliminary data.</text>
</comment>
<dbReference type="EMBL" id="CAJGYO010000019">
    <property type="protein sequence ID" value="CAD6339198.1"/>
    <property type="molecule type" value="Genomic_DNA"/>
</dbReference>
<keyword evidence="1 2" id="KW-0408">Iron</keyword>
<comment type="cofactor">
    <cofactor evidence="1">
        <name>heme</name>
        <dbReference type="ChEBI" id="CHEBI:30413"/>
    </cofactor>
</comment>
<keyword evidence="3" id="KW-0472">Membrane</keyword>
<gene>
    <name evidence="4" type="ORF">NCGR_LOCUS63296</name>
</gene>
<dbReference type="AlphaFoldDB" id="A0A811SF55"/>
<evidence type="ECO:0000313" key="4">
    <source>
        <dbReference type="EMBL" id="CAD6339198.1"/>
    </source>
</evidence>
<keyword evidence="5" id="KW-1185">Reference proteome</keyword>
<sequence>MEMAGAAGTKAWLPYVTTLASCAVGVFFLLYFYAPHWAVRGVPGPPALPFVGHLPLLARHGPDVFGLLAKKYGPVFRFHLGRQPLVIVADPELCREVGVRQFKLIPNRSLPAPIAGSPLHQKGLFFTRDERWSAMRNTIISLYQPSHLAGLVPTMQHCIERAADAIPAAGVQLNRDVDFSDLSLKLATDIIGPGAAAAEPCPGLPGTADWRVARTNARLRARVDEIVAARARGRSGHHGEGRKDFLSAVLDARDRSAALRELLTPDHVSALTYEHLLAGSATTAFTLSSAVYLVAGHPEVEARLLAEVDGFGPRGAVPTADDLQHRFPYLDQACDMTTQRHVVTSRQTELGGRTLPKGTWLWMAPGVLSRDAANFPDPGAFRPERFDLASEEQRGRHPCAHIPFGIGPRACVGQRFALQEVKLSMVHLYQRFLFRQSPRMESPPELQFGIVLNFKNGVKLVAVERCAAMP</sequence>
<dbReference type="InterPro" id="IPR036396">
    <property type="entry name" value="Cyt_P450_sf"/>
</dbReference>
<keyword evidence="3" id="KW-0812">Transmembrane</keyword>
<dbReference type="InterPro" id="IPR001128">
    <property type="entry name" value="Cyt_P450"/>
</dbReference>
<evidence type="ECO:0008006" key="6">
    <source>
        <dbReference type="Google" id="ProtNLM"/>
    </source>
</evidence>
<reference evidence="4" key="1">
    <citation type="submission" date="2020-10" db="EMBL/GenBank/DDBJ databases">
        <authorList>
            <person name="Han B."/>
            <person name="Lu T."/>
            <person name="Zhao Q."/>
            <person name="Huang X."/>
            <person name="Zhao Y."/>
        </authorList>
    </citation>
    <scope>NUCLEOTIDE SEQUENCE</scope>
</reference>
<keyword evidence="2" id="KW-0560">Oxidoreductase</keyword>
<evidence type="ECO:0000256" key="3">
    <source>
        <dbReference type="SAM" id="Phobius"/>
    </source>
</evidence>
<organism evidence="4 5">
    <name type="scientific">Miscanthus lutarioriparius</name>
    <dbReference type="NCBI Taxonomy" id="422564"/>
    <lineage>
        <taxon>Eukaryota</taxon>
        <taxon>Viridiplantae</taxon>
        <taxon>Streptophyta</taxon>
        <taxon>Embryophyta</taxon>
        <taxon>Tracheophyta</taxon>
        <taxon>Spermatophyta</taxon>
        <taxon>Magnoliopsida</taxon>
        <taxon>Liliopsida</taxon>
        <taxon>Poales</taxon>
        <taxon>Poaceae</taxon>
        <taxon>PACMAD clade</taxon>
        <taxon>Panicoideae</taxon>
        <taxon>Andropogonodae</taxon>
        <taxon>Andropogoneae</taxon>
        <taxon>Saccharinae</taxon>
        <taxon>Miscanthus</taxon>
    </lineage>
</organism>
<keyword evidence="1 2" id="KW-0349">Heme</keyword>
<dbReference type="OrthoDB" id="1470350at2759"/>
<comment type="similarity">
    <text evidence="2">Belongs to the cytochrome P450 family.</text>
</comment>
<dbReference type="GO" id="GO:0016705">
    <property type="term" value="F:oxidoreductase activity, acting on paired donors, with incorporation or reduction of molecular oxygen"/>
    <property type="evidence" value="ECO:0007669"/>
    <property type="project" value="InterPro"/>
</dbReference>
<dbReference type="PRINTS" id="PR00463">
    <property type="entry name" value="EP450I"/>
</dbReference>
<dbReference type="GO" id="GO:0004497">
    <property type="term" value="F:monooxygenase activity"/>
    <property type="evidence" value="ECO:0007669"/>
    <property type="project" value="UniProtKB-KW"/>
</dbReference>
<dbReference type="PRINTS" id="PR00385">
    <property type="entry name" value="P450"/>
</dbReference>
<dbReference type="GO" id="GO:0020037">
    <property type="term" value="F:heme binding"/>
    <property type="evidence" value="ECO:0007669"/>
    <property type="project" value="InterPro"/>
</dbReference>
<proteinExistence type="inferred from homology"/>
<dbReference type="GO" id="GO:0005506">
    <property type="term" value="F:iron ion binding"/>
    <property type="evidence" value="ECO:0007669"/>
    <property type="project" value="InterPro"/>
</dbReference>
<keyword evidence="3" id="KW-1133">Transmembrane helix</keyword>
<dbReference type="PANTHER" id="PTHR24301:SF16">
    <property type="entry name" value="CYTOCHROME P450 FAMILY CYP711A MEMBER"/>
    <property type="match status" value="1"/>
</dbReference>
<dbReference type="InterPro" id="IPR017972">
    <property type="entry name" value="Cyt_P450_CS"/>
</dbReference>
<dbReference type="Pfam" id="PF00067">
    <property type="entry name" value="p450"/>
    <property type="match status" value="2"/>
</dbReference>
<keyword evidence="1 2" id="KW-0479">Metal-binding</keyword>
<protein>
    <recommendedName>
        <fullName evidence="6">Cytochrome P450</fullName>
    </recommendedName>
</protein>
<name>A0A811SF55_9POAL</name>
<dbReference type="PANTHER" id="PTHR24301">
    <property type="entry name" value="THROMBOXANE-A SYNTHASE"/>
    <property type="match status" value="1"/>
</dbReference>
<dbReference type="Gene3D" id="1.10.630.10">
    <property type="entry name" value="Cytochrome P450"/>
    <property type="match status" value="1"/>
</dbReference>
<evidence type="ECO:0000256" key="2">
    <source>
        <dbReference type="RuleBase" id="RU000461"/>
    </source>
</evidence>
<dbReference type="Proteomes" id="UP000604825">
    <property type="component" value="Unassembled WGS sequence"/>
</dbReference>
<dbReference type="InterPro" id="IPR002401">
    <property type="entry name" value="Cyt_P450_E_grp-I"/>
</dbReference>
<dbReference type="PROSITE" id="PS00086">
    <property type="entry name" value="CYTOCHROME_P450"/>
    <property type="match status" value="1"/>
</dbReference>